<evidence type="ECO:0000313" key="2">
    <source>
        <dbReference type="EMBL" id="GEK91443.1"/>
    </source>
</evidence>
<evidence type="ECO:0000256" key="1">
    <source>
        <dbReference type="SAM" id="MobiDB-lite"/>
    </source>
</evidence>
<dbReference type="RefSeq" id="WP_146924272.1">
    <property type="nucleotide sequence ID" value="NZ_BJUY01000011.1"/>
</dbReference>
<evidence type="ECO:0000313" key="3">
    <source>
        <dbReference type="Proteomes" id="UP000321662"/>
    </source>
</evidence>
<dbReference type="OrthoDB" id="2166684at2"/>
<sequence>MSSKYTDFFEMKKSSERNQKNKKKKQVSFDSSYSLPENIKSREIVEKGFKDYLSNQDNKRSKGYISPPFEASKVPSPIYGYHKPKKDTRPIVDYKQLKDEMKKDRRDLILFEAFITEELKSDWLGKIKNQEDFAEKKQNSRKQLKAKRIHGLNRTLEDIIEEEKGGKNQKRNHVPGFFNNNENLYEP</sequence>
<dbReference type="Proteomes" id="UP000321662">
    <property type="component" value="Unassembled WGS sequence"/>
</dbReference>
<gene>
    <name evidence="2" type="ORF">AKA01nite_10650</name>
</gene>
<feature type="region of interest" description="Disordered" evidence="1">
    <location>
        <begin position="162"/>
        <end position="187"/>
    </location>
</feature>
<dbReference type="EMBL" id="BJUY01000011">
    <property type="protein sequence ID" value="GEK91443.1"/>
    <property type="molecule type" value="Genomic_DNA"/>
</dbReference>
<feature type="compositionally biased region" description="Basic and acidic residues" evidence="1">
    <location>
        <begin position="7"/>
        <end position="19"/>
    </location>
</feature>
<organism evidence="2 3">
    <name type="scientific">Alkalibacterium kapii</name>
    <dbReference type="NCBI Taxonomy" id="426704"/>
    <lineage>
        <taxon>Bacteria</taxon>
        <taxon>Bacillati</taxon>
        <taxon>Bacillota</taxon>
        <taxon>Bacilli</taxon>
        <taxon>Lactobacillales</taxon>
        <taxon>Carnobacteriaceae</taxon>
        <taxon>Alkalibacterium</taxon>
    </lineage>
</organism>
<accession>A0A511AVT3</accession>
<dbReference type="AlphaFoldDB" id="A0A511AVT3"/>
<feature type="region of interest" description="Disordered" evidence="1">
    <location>
        <begin position="1"/>
        <end position="32"/>
    </location>
</feature>
<proteinExistence type="predicted"/>
<comment type="caution">
    <text evidence="2">The sequence shown here is derived from an EMBL/GenBank/DDBJ whole genome shotgun (WGS) entry which is preliminary data.</text>
</comment>
<protein>
    <submittedName>
        <fullName evidence="2">Uncharacterized protein</fullName>
    </submittedName>
</protein>
<keyword evidence="3" id="KW-1185">Reference proteome</keyword>
<feature type="compositionally biased region" description="Polar residues" evidence="1">
    <location>
        <begin position="178"/>
        <end position="187"/>
    </location>
</feature>
<reference evidence="2 3" key="1">
    <citation type="submission" date="2019-07" db="EMBL/GenBank/DDBJ databases">
        <title>Whole genome shotgun sequence of Alkalibacterium kapii NBRC 103247.</title>
        <authorList>
            <person name="Hosoyama A."/>
            <person name="Uohara A."/>
            <person name="Ohji S."/>
            <person name="Ichikawa N."/>
        </authorList>
    </citation>
    <scope>NUCLEOTIDE SEQUENCE [LARGE SCALE GENOMIC DNA]</scope>
    <source>
        <strain evidence="2 3">NBRC 103247</strain>
    </source>
</reference>
<name>A0A511AVT3_9LACT</name>